<dbReference type="PANTHER" id="PTHR19143">
    <property type="entry name" value="FIBRINOGEN/TENASCIN/ANGIOPOEITIN"/>
    <property type="match status" value="1"/>
</dbReference>
<keyword evidence="1" id="KW-1015">Disulfide bond</keyword>
<dbReference type="Proteomes" id="UP001283361">
    <property type="component" value="Unassembled WGS sequence"/>
</dbReference>
<evidence type="ECO:0000256" key="1">
    <source>
        <dbReference type="ARBA" id="ARBA00023157"/>
    </source>
</evidence>
<feature type="domain" description="Fibrinogen C-terminal" evidence="2">
    <location>
        <begin position="1"/>
        <end position="211"/>
    </location>
</feature>
<organism evidence="3 4">
    <name type="scientific">Elysia crispata</name>
    <name type="common">lettuce slug</name>
    <dbReference type="NCBI Taxonomy" id="231223"/>
    <lineage>
        <taxon>Eukaryota</taxon>
        <taxon>Metazoa</taxon>
        <taxon>Spiralia</taxon>
        <taxon>Lophotrochozoa</taxon>
        <taxon>Mollusca</taxon>
        <taxon>Gastropoda</taxon>
        <taxon>Heterobranchia</taxon>
        <taxon>Euthyneura</taxon>
        <taxon>Panpulmonata</taxon>
        <taxon>Sacoglossa</taxon>
        <taxon>Placobranchoidea</taxon>
        <taxon>Plakobranchidae</taxon>
        <taxon>Elysia</taxon>
    </lineage>
</organism>
<accession>A0AAE1D8X2</accession>
<evidence type="ECO:0000313" key="4">
    <source>
        <dbReference type="Proteomes" id="UP001283361"/>
    </source>
</evidence>
<feature type="non-terminal residue" evidence="3">
    <location>
        <position position="1"/>
    </location>
</feature>
<name>A0AAE1D8X2_9GAST</name>
<dbReference type="AlphaFoldDB" id="A0AAE1D8X2"/>
<sequence length="211" mass="24216">PATCFRGMGDDVTKTYPPYVIMTHDTLKREILCDTKTLGGGWIIIQRRVTGDMDFYRDWTDYKNGFGAATGDFWLGNDDIHNLTDKHPYELRIDFRAKGQELFAQYTSFRIEAESDNYRLRLGSYVGTIGEKSGKGLSYHNNHQFSTFDRDNDDNPGRRCAIEFHGAWWYRSCLESNLNGKWGVTGWTGLSWGTGSGLTDCTFTEMKIRRI</sequence>
<dbReference type="PROSITE" id="PS00514">
    <property type="entry name" value="FIBRINOGEN_C_1"/>
    <property type="match status" value="1"/>
</dbReference>
<dbReference type="InterPro" id="IPR036056">
    <property type="entry name" value="Fibrinogen-like_C"/>
</dbReference>
<evidence type="ECO:0000313" key="3">
    <source>
        <dbReference type="EMBL" id="KAK3761849.1"/>
    </source>
</evidence>
<dbReference type="InterPro" id="IPR014716">
    <property type="entry name" value="Fibrinogen_a/b/g_C_1"/>
</dbReference>
<dbReference type="CDD" id="cd00087">
    <property type="entry name" value="FReD"/>
    <property type="match status" value="1"/>
</dbReference>
<reference evidence="3" key="1">
    <citation type="journal article" date="2023" name="G3 (Bethesda)">
        <title>A reference genome for the long-term kleptoplast-retaining sea slug Elysia crispata morphotype clarki.</title>
        <authorList>
            <person name="Eastman K.E."/>
            <person name="Pendleton A.L."/>
            <person name="Shaikh M.A."/>
            <person name="Suttiyut T."/>
            <person name="Ogas R."/>
            <person name="Tomko P."/>
            <person name="Gavelis G."/>
            <person name="Widhalm J.R."/>
            <person name="Wisecaver J.H."/>
        </authorList>
    </citation>
    <scope>NUCLEOTIDE SEQUENCE</scope>
    <source>
        <strain evidence="3">ECLA1</strain>
    </source>
</reference>
<dbReference type="InterPro" id="IPR002181">
    <property type="entry name" value="Fibrinogen_a/b/g_C_dom"/>
</dbReference>
<dbReference type="SMART" id="SM00186">
    <property type="entry name" value="FBG"/>
    <property type="match status" value="1"/>
</dbReference>
<dbReference type="GO" id="GO:0005615">
    <property type="term" value="C:extracellular space"/>
    <property type="evidence" value="ECO:0007669"/>
    <property type="project" value="TreeGrafter"/>
</dbReference>
<dbReference type="Gene3D" id="3.90.215.10">
    <property type="entry name" value="Gamma Fibrinogen, chain A, domain 1"/>
    <property type="match status" value="1"/>
</dbReference>
<protein>
    <recommendedName>
        <fullName evidence="2">Fibrinogen C-terminal domain-containing protein</fullName>
    </recommendedName>
</protein>
<dbReference type="EMBL" id="JAWDGP010004823">
    <property type="protein sequence ID" value="KAK3761849.1"/>
    <property type="molecule type" value="Genomic_DNA"/>
</dbReference>
<dbReference type="InterPro" id="IPR020837">
    <property type="entry name" value="Fibrinogen_CS"/>
</dbReference>
<dbReference type="InterPro" id="IPR050373">
    <property type="entry name" value="Fibrinogen_C-term_domain"/>
</dbReference>
<proteinExistence type="predicted"/>
<dbReference type="PROSITE" id="PS51406">
    <property type="entry name" value="FIBRINOGEN_C_2"/>
    <property type="match status" value="1"/>
</dbReference>
<keyword evidence="4" id="KW-1185">Reference proteome</keyword>
<gene>
    <name evidence="3" type="ORF">RRG08_048207</name>
</gene>
<dbReference type="Pfam" id="PF00147">
    <property type="entry name" value="Fibrinogen_C"/>
    <property type="match status" value="1"/>
</dbReference>
<evidence type="ECO:0000259" key="2">
    <source>
        <dbReference type="PROSITE" id="PS51406"/>
    </source>
</evidence>
<dbReference type="SUPFAM" id="SSF56496">
    <property type="entry name" value="Fibrinogen C-terminal domain-like"/>
    <property type="match status" value="1"/>
</dbReference>
<comment type="caution">
    <text evidence="3">The sequence shown here is derived from an EMBL/GenBank/DDBJ whole genome shotgun (WGS) entry which is preliminary data.</text>
</comment>